<evidence type="ECO:0000256" key="3">
    <source>
        <dbReference type="ARBA" id="ARBA00022763"/>
    </source>
</evidence>
<dbReference type="GO" id="GO:0032993">
    <property type="term" value="C:protein-DNA complex"/>
    <property type="evidence" value="ECO:0007669"/>
    <property type="project" value="TreeGrafter"/>
</dbReference>
<evidence type="ECO:0000256" key="2">
    <source>
        <dbReference type="ARBA" id="ARBA00012000"/>
    </source>
</evidence>
<dbReference type="AlphaFoldDB" id="A0A917WDV2"/>
<keyword evidence="4" id="KW-0234">DNA repair</keyword>
<organism evidence="6 7">
    <name type="scientific">Pseudooceanicola nanhaiensis</name>
    <dbReference type="NCBI Taxonomy" id="375761"/>
    <lineage>
        <taxon>Bacteria</taxon>
        <taxon>Pseudomonadati</taxon>
        <taxon>Pseudomonadota</taxon>
        <taxon>Alphaproteobacteria</taxon>
        <taxon>Rhodobacterales</taxon>
        <taxon>Paracoccaceae</taxon>
        <taxon>Pseudooceanicola</taxon>
    </lineage>
</organism>
<dbReference type="EMBL" id="BMLF01000001">
    <property type="protein sequence ID" value="GGL93567.1"/>
    <property type="molecule type" value="Genomic_DNA"/>
</dbReference>
<proteinExistence type="predicted"/>
<keyword evidence="3" id="KW-0227">DNA damage</keyword>
<name>A0A917WDV2_9RHOB</name>
<dbReference type="SUPFAM" id="SSF48150">
    <property type="entry name" value="DNA-glycosylase"/>
    <property type="match status" value="1"/>
</dbReference>
<dbReference type="Gene3D" id="1.10.1670.40">
    <property type="match status" value="1"/>
</dbReference>
<gene>
    <name evidence="6" type="ORF">GCM10011534_14670</name>
</gene>
<dbReference type="GO" id="GO:0005737">
    <property type="term" value="C:cytoplasm"/>
    <property type="evidence" value="ECO:0007669"/>
    <property type="project" value="TreeGrafter"/>
</dbReference>
<comment type="catalytic activity">
    <reaction evidence="1">
        <text>Hydrolysis of alkylated DNA, releasing 3-methyladenine, 3-methylguanine, 7-methylguanine and 7-methyladenine.</text>
        <dbReference type="EC" id="3.2.2.21"/>
    </reaction>
</comment>
<evidence type="ECO:0000313" key="6">
    <source>
        <dbReference type="EMBL" id="GGL93567.1"/>
    </source>
</evidence>
<dbReference type="InterPro" id="IPR003265">
    <property type="entry name" value="HhH-GPD_domain"/>
</dbReference>
<comment type="caution">
    <text evidence="6">The sequence shown here is derived from an EMBL/GenBank/DDBJ whole genome shotgun (WGS) entry which is preliminary data.</text>
</comment>
<dbReference type="PANTHER" id="PTHR43003:SF5">
    <property type="entry name" value="DNA-3-METHYLADENINE GLYCOSYLASE"/>
    <property type="match status" value="1"/>
</dbReference>
<dbReference type="InterPro" id="IPR011257">
    <property type="entry name" value="DNA_glycosylase"/>
</dbReference>
<dbReference type="GO" id="GO:0006307">
    <property type="term" value="P:DNA alkylation repair"/>
    <property type="evidence" value="ECO:0007669"/>
    <property type="project" value="TreeGrafter"/>
</dbReference>
<dbReference type="GO" id="GO:0043916">
    <property type="term" value="F:DNA-7-methylguanine glycosylase activity"/>
    <property type="evidence" value="ECO:0007669"/>
    <property type="project" value="TreeGrafter"/>
</dbReference>
<reference evidence="6" key="1">
    <citation type="journal article" date="2014" name="Int. J. Syst. Evol. Microbiol.">
        <title>Complete genome sequence of Corynebacterium casei LMG S-19264T (=DSM 44701T), isolated from a smear-ripened cheese.</title>
        <authorList>
            <consortium name="US DOE Joint Genome Institute (JGI-PGF)"/>
            <person name="Walter F."/>
            <person name="Albersmeier A."/>
            <person name="Kalinowski J."/>
            <person name="Ruckert C."/>
        </authorList>
    </citation>
    <scope>NUCLEOTIDE SEQUENCE</scope>
    <source>
        <strain evidence="6">CGMCC 1.6293</strain>
    </source>
</reference>
<dbReference type="PANTHER" id="PTHR43003">
    <property type="entry name" value="DNA-3-METHYLADENINE GLYCOSYLASE"/>
    <property type="match status" value="1"/>
</dbReference>
<feature type="domain" description="HhH-GPD" evidence="5">
    <location>
        <begin position="53"/>
        <end position="200"/>
    </location>
</feature>
<accession>A0A917WDV2</accession>
<dbReference type="CDD" id="cd00056">
    <property type="entry name" value="ENDO3c"/>
    <property type="match status" value="1"/>
</dbReference>
<reference evidence="6" key="2">
    <citation type="submission" date="2020-09" db="EMBL/GenBank/DDBJ databases">
        <authorList>
            <person name="Sun Q."/>
            <person name="Zhou Y."/>
        </authorList>
    </citation>
    <scope>NUCLEOTIDE SEQUENCE</scope>
    <source>
        <strain evidence="6">CGMCC 1.6293</strain>
    </source>
</reference>
<evidence type="ECO:0000259" key="5">
    <source>
        <dbReference type="SMART" id="SM00478"/>
    </source>
</evidence>
<evidence type="ECO:0000256" key="1">
    <source>
        <dbReference type="ARBA" id="ARBA00000086"/>
    </source>
</evidence>
<dbReference type="Pfam" id="PF00730">
    <property type="entry name" value="HhH-GPD"/>
    <property type="match status" value="1"/>
</dbReference>
<dbReference type="Proteomes" id="UP000649829">
    <property type="component" value="Unassembled WGS sequence"/>
</dbReference>
<evidence type="ECO:0000313" key="7">
    <source>
        <dbReference type="Proteomes" id="UP000649829"/>
    </source>
</evidence>
<protein>
    <recommendedName>
        <fullName evidence="2">DNA-3-methyladenine glycosylase II</fullName>
        <ecNumber evidence="2">3.2.2.21</ecNumber>
    </recommendedName>
</protein>
<dbReference type="EC" id="3.2.2.21" evidence="2"/>
<dbReference type="RefSeq" id="WP_028286289.1">
    <property type="nucleotide sequence ID" value="NZ_BMLF01000001.1"/>
</dbReference>
<sequence>MTGRIIETPEDVAEGAAWLAARDAGMARAFARCGVPPLRRRADGFGTLLQAVVGQQVSTASAAAIWARMEAAGLVVSDAVAAASEEELRAVGLSRPKMRYARGIAGAGLDFQALRDLPDAEVLARLVALPGIGPWTAEIYALTALGRADVFPPGDLALQEAARMLYGLEARPNAAELRNMALGWSPWRAVAARLLWAWYRAEKSREGIA</sequence>
<dbReference type="GO" id="GO:0006285">
    <property type="term" value="P:base-excision repair, AP site formation"/>
    <property type="evidence" value="ECO:0007669"/>
    <property type="project" value="TreeGrafter"/>
</dbReference>
<evidence type="ECO:0000256" key="4">
    <source>
        <dbReference type="ARBA" id="ARBA00023204"/>
    </source>
</evidence>
<dbReference type="GO" id="GO:0008725">
    <property type="term" value="F:DNA-3-methyladenine glycosylase activity"/>
    <property type="evidence" value="ECO:0007669"/>
    <property type="project" value="TreeGrafter"/>
</dbReference>
<dbReference type="GO" id="GO:0032131">
    <property type="term" value="F:alkylated DNA binding"/>
    <property type="evidence" value="ECO:0007669"/>
    <property type="project" value="TreeGrafter"/>
</dbReference>
<dbReference type="SMART" id="SM00478">
    <property type="entry name" value="ENDO3c"/>
    <property type="match status" value="1"/>
</dbReference>
<keyword evidence="7" id="KW-1185">Reference proteome</keyword>
<dbReference type="Gene3D" id="1.10.340.30">
    <property type="entry name" value="Hypothetical protein, domain 2"/>
    <property type="match status" value="1"/>
</dbReference>
<dbReference type="InterPro" id="IPR051912">
    <property type="entry name" value="Alkylbase_DNA_Glycosylase/TA"/>
</dbReference>